<proteinExistence type="predicted"/>
<organism evidence="1 2">
    <name type="scientific">Candidatus Magnetobacterium casense</name>
    <dbReference type="NCBI Taxonomy" id="1455061"/>
    <lineage>
        <taxon>Bacteria</taxon>
        <taxon>Pseudomonadati</taxon>
        <taxon>Nitrospirota</taxon>
        <taxon>Thermodesulfovibrionia</taxon>
        <taxon>Thermodesulfovibrionales</taxon>
        <taxon>Candidatus Magnetobacteriaceae</taxon>
        <taxon>Candidatus Magnetobacterium</taxon>
    </lineage>
</organism>
<reference evidence="1 2" key="1">
    <citation type="journal article" date="2020" name="J Geophys Res Biogeosci">
        <title>Magnetotaxis as an Adaptation to Enable Bacterial Shuttling of Microbial Sulfur and Sulfur Cycling Across Aquatic Oxic#Anoxic Interfaces.</title>
        <authorList>
            <person name="Li J."/>
            <person name="Liu P."/>
            <person name="Wang J."/>
            <person name="Roberts A.P."/>
            <person name="Pan Y."/>
        </authorList>
    </citation>
    <scope>NUCLEOTIDE SEQUENCE [LARGE SCALE GENOMIC DNA]</scope>
    <source>
        <strain evidence="1 2">MYR-1_YQ</strain>
    </source>
</reference>
<evidence type="ECO:0000313" key="2">
    <source>
        <dbReference type="Proteomes" id="UP001196980"/>
    </source>
</evidence>
<name>A0ABS6RWQ0_9BACT</name>
<gene>
    <name evidence="1" type="ORF">HWQ67_03745</name>
</gene>
<dbReference type="EMBL" id="JABXWD010000040">
    <property type="protein sequence ID" value="MBV6340688.1"/>
    <property type="molecule type" value="Genomic_DNA"/>
</dbReference>
<keyword evidence="2" id="KW-1185">Reference proteome</keyword>
<comment type="caution">
    <text evidence="1">The sequence shown here is derived from an EMBL/GenBank/DDBJ whole genome shotgun (WGS) entry which is preliminary data.</text>
</comment>
<dbReference type="RefSeq" id="WP_218251304.1">
    <property type="nucleotide sequence ID" value="NZ_JABXWD010000040.1"/>
</dbReference>
<sequence>MNNVKYTEEDRYNAEAFTKKWLHNVRHQSNDATREKDLLLPKDQKKPDIAKFSKELLQPLEPATRPESEPKADDTSVELLPLVEECINILDRAIDSLENEDDEIDSEIQMSILLATAYKFYEIEIGNRNLFTLIAMLRLGLFVHRKTPYSLEEIKTIHSVFNIIKDNISMNSDIYKKCKDLLCKINITPAIIFSYPDDQYTGKDEQ</sequence>
<accession>A0ABS6RWQ0</accession>
<protein>
    <submittedName>
        <fullName evidence="1">Uncharacterized protein</fullName>
    </submittedName>
</protein>
<dbReference type="Proteomes" id="UP001196980">
    <property type="component" value="Unassembled WGS sequence"/>
</dbReference>
<evidence type="ECO:0000313" key="1">
    <source>
        <dbReference type="EMBL" id="MBV6340688.1"/>
    </source>
</evidence>